<protein>
    <submittedName>
        <fullName evidence="2">Glycosyltransferase</fullName>
    </submittedName>
</protein>
<evidence type="ECO:0000259" key="1">
    <source>
        <dbReference type="Pfam" id="PF13439"/>
    </source>
</evidence>
<dbReference type="RefSeq" id="WP_060635586.1">
    <property type="nucleotide sequence ID" value="NZ_CBXV010000008.1"/>
</dbReference>
<dbReference type="STRING" id="454194.PYK22_02266"/>
<dbReference type="Pfam" id="PF13692">
    <property type="entry name" value="Glyco_trans_1_4"/>
    <property type="match status" value="1"/>
</dbReference>
<reference evidence="2 3" key="1">
    <citation type="submission" date="2013-12" db="EMBL/GenBank/DDBJ databases">
        <authorList>
            <person name="Stott M."/>
        </authorList>
    </citation>
    <scope>NUCLEOTIDE SEQUENCE [LARGE SCALE GENOMIC DNA]</scope>
    <source>
        <strain evidence="2 3">K22</strain>
    </source>
</reference>
<gene>
    <name evidence="2" type="ORF">PYK22_02266</name>
</gene>
<dbReference type="PANTHER" id="PTHR12526">
    <property type="entry name" value="GLYCOSYLTRANSFERASE"/>
    <property type="match status" value="1"/>
</dbReference>
<sequence length="412" mass="47306">MHILWLKTELLHPVDKGGKIRTYQMLRELKREHRITYLTLDDGSGGERARAQAFEYCHDLVVVPHRTHAKFTLGFYFELAINLFSSLPYFIKKYASEKMRHEIERLLSSKRYDVLVCDFLQPSINVPSQLNCASVLFQHNVEAVIWKRHYQVQQDLIKKAYLYGQWLKARAYERAACQRFDFVVAVSHEDAELMKHEYGIKAVAYVPTGVDTEYFRPRNNACREPHNLVFTGSMDWLPNEDAIKYFTENIMPLIKRIVPDVTLTVVGRNPYPSLIELSQRDPSVIVTGRVDDVRPYMERAAVYVVPIRIGGGTRLKIYEAMAMEMPIVSTTVGAEGLPVRDGLHLLLADDPESFAAATVRLLFDREFARELGRRGAMLVREQFGWANVARKFAELCEYAIKARSGNSLEILG</sequence>
<feature type="domain" description="Glycosyltransferase subfamily 4-like N-terminal" evidence="1">
    <location>
        <begin position="17"/>
        <end position="213"/>
    </location>
</feature>
<dbReference type="EMBL" id="CBXV010000008">
    <property type="protein sequence ID" value="CDM66246.1"/>
    <property type="molecule type" value="Genomic_DNA"/>
</dbReference>
<dbReference type="CDD" id="cd03801">
    <property type="entry name" value="GT4_PimA-like"/>
    <property type="match status" value="1"/>
</dbReference>
<dbReference type="OrthoDB" id="9807209at2"/>
<dbReference type="Gene3D" id="3.40.50.2000">
    <property type="entry name" value="Glycogen Phosphorylase B"/>
    <property type="match status" value="2"/>
</dbReference>
<keyword evidence="3" id="KW-1185">Reference proteome</keyword>
<dbReference type="Pfam" id="PF13439">
    <property type="entry name" value="Glyco_transf_4"/>
    <property type="match status" value="1"/>
</dbReference>
<name>A0A0B6WYS1_9BACT</name>
<dbReference type="SUPFAM" id="SSF53756">
    <property type="entry name" value="UDP-Glycosyltransferase/glycogen phosphorylase"/>
    <property type="match status" value="1"/>
</dbReference>
<dbReference type="Proteomes" id="UP000031518">
    <property type="component" value="Unassembled WGS sequence"/>
</dbReference>
<dbReference type="InterPro" id="IPR028098">
    <property type="entry name" value="Glyco_trans_4-like_N"/>
</dbReference>
<reference evidence="2 3" key="2">
    <citation type="submission" date="2015-01" db="EMBL/GenBank/DDBJ databases">
        <title>Complete genome sequence of Pyrinomonas methylaliphatogenes type strain K22T.</title>
        <authorList>
            <person name="Lee K.C.Y."/>
            <person name="Power J.F."/>
            <person name="Dunfield P.F."/>
            <person name="Morgan X.C."/>
            <person name="Huttenhower C."/>
            <person name="Stott M.B."/>
        </authorList>
    </citation>
    <scope>NUCLEOTIDE SEQUENCE [LARGE SCALE GENOMIC DNA]</scope>
    <source>
        <strain evidence="2 3">K22</strain>
    </source>
</reference>
<proteinExistence type="predicted"/>
<organism evidence="2 3">
    <name type="scientific">Pyrinomonas methylaliphatogenes</name>
    <dbReference type="NCBI Taxonomy" id="454194"/>
    <lineage>
        <taxon>Bacteria</taxon>
        <taxon>Pseudomonadati</taxon>
        <taxon>Acidobacteriota</taxon>
        <taxon>Blastocatellia</taxon>
        <taxon>Blastocatellales</taxon>
        <taxon>Pyrinomonadaceae</taxon>
        <taxon>Pyrinomonas</taxon>
    </lineage>
</organism>
<dbReference type="AlphaFoldDB" id="A0A0B6WYS1"/>
<keyword evidence="2" id="KW-0808">Transferase</keyword>
<dbReference type="PANTHER" id="PTHR12526:SF600">
    <property type="entry name" value="GLYCOSYL TRANSFERASE GROUP 1"/>
    <property type="match status" value="1"/>
</dbReference>
<evidence type="ECO:0000313" key="3">
    <source>
        <dbReference type="Proteomes" id="UP000031518"/>
    </source>
</evidence>
<accession>A0A0B6WYS1</accession>
<dbReference type="GO" id="GO:0016757">
    <property type="term" value="F:glycosyltransferase activity"/>
    <property type="evidence" value="ECO:0007669"/>
    <property type="project" value="UniProtKB-ARBA"/>
</dbReference>
<evidence type="ECO:0000313" key="2">
    <source>
        <dbReference type="EMBL" id="CDM66246.1"/>
    </source>
</evidence>